<feature type="signal peptide" evidence="2">
    <location>
        <begin position="1"/>
        <end position="24"/>
    </location>
</feature>
<keyword evidence="1" id="KW-0472">Membrane</keyword>
<keyword evidence="4" id="KW-1185">Reference proteome</keyword>
<name>A0A2I1GNH3_9GLOM</name>
<dbReference type="GO" id="GO:0005737">
    <property type="term" value="C:cytoplasm"/>
    <property type="evidence" value="ECO:0007669"/>
    <property type="project" value="TreeGrafter"/>
</dbReference>
<dbReference type="Pfam" id="PF24681">
    <property type="entry name" value="Kelch_KLHDC2_KLHL20_DRC7"/>
    <property type="match status" value="1"/>
</dbReference>
<dbReference type="EMBL" id="LLXI01000614">
    <property type="protein sequence ID" value="PKY48199.1"/>
    <property type="molecule type" value="Genomic_DNA"/>
</dbReference>
<accession>A0A2I1GNH3</accession>
<proteinExistence type="predicted"/>
<dbReference type="InterPro" id="IPR015915">
    <property type="entry name" value="Kelch-typ_b-propeller"/>
</dbReference>
<evidence type="ECO:0000256" key="1">
    <source>
        <dbReference type="SAM" id="Phobius"/>
    </source>
</evidence>
<sequence length="407" mass="45253">MKIATLVIKLTIIINVTLITFTIAQPTNIRCCHGSTIANNRLYIGGGTIGPEDNETVFTDDFFSLDLTVQFNTSSPFNMPYKVHPNIIVKSDANTLVYAIDNEGGSIYFFGGFRDPENSEGNGIYRYSLKYDGWAEAIPANGIKMPTRSTTKIVGVTDRNNNTIYIFDNSIMYIYNATEKFLYISPNLAPYQIYYYATAMLKTGVIAYIGGGKAPNKLYNIPMNEILTYDTYLSKWDIKYASGIIPDPRQGHSASIAPDGRIFMYGGYDGDENAKESNGSYPSFAVLEFTNDKFVWSTPDLIGLPSKFRIFHTSHVFGDYLIITFGRNKTHHRVNTIDLIDISNKSAYKFVTNFIPPGAPPPSPSPSINMIIIASVLGSVGGLIVIGFTFFLIRRCRYRNVIPTPSG</sequence>
<dbReference type="InterPro" id="IPR052637">
    <property type="entry name" value="KLHDC3-like"/>
</dbReference>
<feature type="transmembrane region" description="Helical" evidence="1">
    <location>
        <begin position="370"/>
        <end position="393"/>
    </location>
</feature>
<organism evidence="3 4">
    <name type="scientific">Rhizophagus irregularis</name>
    <dbReference type="NCBI Taxonomy" id="588596"/>
    <lineage>
        <taxon>Eukaryota</taxon>
        <taxon>Fungi</taxon>
        <taxon>Fungi incertae sedis</taxon>
        <taxon>Mucoromycota</taxon>
        <taxon>Glomeromycotina</taxon>
        <taxon>Glomeromycetes</taxon>
        <taxon>Glomerales</taxon>
        <taxon>Glomeraceae</taxon>
        <taxon>Rhizophagus</taxon>
    </lineage>
</organism>
<dbReference type="GO" id="GO:0003682">
    <property type="term" value="F:chromatin binding"/>
    <property type="evidence" value="ECO:0007669"/>
    <property type="project" value="InterPro"/>
</dbReference>
<dbReference type="AlphaFoldDB" id="A0A2I1GNH3"/>
<dbReference type="PANTHER" id="PTHR46461:SF1">
    <property type="entry name" value="KELCH DOMAIN-CONTAINING PROTEIN 3"/>
    <property type="match status" value="1"/>
</dbReference>
<keyword evidence="1" id="KW-0812">Transmembrane</keyword>
<evidence type="ECO:0000313" key="3">
    <source>
        <dbReference type="EMBL" id="PKY48199.1"/>
    </source>
</evidence>
<protein>
    <recommendedName>
        <fullName evidence="5">Kelch repeat protein</fullName>
    </recommendedName>
</protein>
<reference evidence="3 4" key="1">
    <citation type="submission" date="2015-10" db="EMBL/GenBank/DDBJ databases">
        <title>Genome analyses suggest a sexual origin of heterokaryosis in a supposedly ancient asexual fungus.</title>
        <authorList>
            <person name="Ropars J."/>
            <person name="Sedzielewska K."/>
            <person name="Noel J."/>
            <person name="Charron P."/>
            <person name="Farinelli L."/>
            <person name="Marton T."/>
            <person name="Kruger M."/>
            <person name="Pelin A."/>
            <person name="Brachmann A."/>
            <person name="Corradi N."/>
        </authorList>
    </citation>
    <scope>NUCLEOTIDE SEQUENCE [LARGE SCALE GENOMIC DNA]</scope>
    <source>
        <strain evidence="3 4">A4</strain>
    </source>
</reference>
<dbReference type="VEuPathDB" id="FungiDB:RhiirFUN_017807"/>
<dbReference type="SUPFAM" id="SSF117281">
    <property type="entry name" value="Kelch motif"/>
    <property type="match status" value="1"/>
</dbReference>
<dbReference type="Gene3D" id="2.120.10.80">
    <property type="entry name" value="Kelch-type beta propeller"/>
    <property type="match status" value="2"/>
</dbReference>
<dbReference type="Proteomes" id="UP000234323">
    <property type="component" value="Unassembled WGS sequence"/>
</dbReference>
<evidence type="ECO:0008006" key="5">
    <source>
        <dbReference type="Google" id="ProtNLM"/>
    </source>
</evidence>
<evidence type="ECO:0000313" key="4">
    <source>
        <dbReference type="Proteomes" id="UP000234323"/>
    </source>
</evidence>
<keyword evidence="1" id="KW-1133">Transmembrane helix</keyword>
<dbReference type="PANTHER" id="PTHR46461">
    <property type="entry name" value="KELCH DOMAIN-CONTAINING PROTEIN 3"/>
    <property type="match status" value="1"/>
</dbReference>
<dbReference type="OrthoDB" id="2363417at2759"/>
<evidence type="ECO:0000256" key="2">
    <source>
        <dbReference type="SAM" id="SignalP"/>
    </source>
</evidence>
<feature type="chain" id="PRO_5014175175" description="Kelch repeat protein" evidence="2">
    <location>
        <begin position="25"/>
        <end position="407"/>
    </location>
</feature>
<dbReference type="VEuPathDB" id="FungiDB:FUN_000412"/>
<comment type="caution">
    <text evidence="3">The sequence shown here is derived from an EMBL/GenBank/DDBJ whole genome shotgun (WGS) entry which is preliminary data.</text>
</comment>
<keyword evidence="2" id="KW-0732">Signal</keyword>
<gene>
    <name evidence="3" type="ORF">RhiirA4_544457</name>
</gene>
<dbReference type="VEuPathDB" id="FungiDB:RhiirA1_539822"/>